<organism evidence="1 2">
    <name type="scientific">Corallococcus aberystwythensis</name>
    <dbReference type="NCBI Taxonomy" id="2316722"/>
    <lineage>
        <taxon>Bacteria</taxon>
        <taxon>Pseudomonadati</taxon>
        <taxon>Myxococcota</taxon>
        <taxon>Myxococcia</taxon>
        <taxon>Myxococcales</taxon>
        <taxon>Cystobacterineae</taxon>
        <taxon>Myxococcaceae</taxon>
        <taxon>Corallococcus</taxon>
    </lineage>
</organism>
<dbReference type="EMBL" id="RAWK01000109">
    <property type="protein sequence ID" value="RKH64135.1"/>
    <property type="molecule type" value="Genomic_DNA"/>
</dbReference>
<proteinExistence type="predicted"/>
<evidence type="ECO:0000313" key="1">
    <source>
        <dbReference type="EMBL" id="RKH64135.1"/>
    </source>
</evidence>
<dbReference type="AlphaFoldDB" id="A0A3A8QCY1"/>
<dbReference type="Proteomes" id="UP000267003">
    <property type="component" value="Unassembled WGS sequence"/>
</dbReference>
<dbReference type="NCBIfam" id="NF033832">
    <property type="entry name" value="sce7726_fam"/>
    <property type="match status" value="1"/>
</dbReference>
<accession>A0A3A8QCY1</accession>
<reference evidence="2" key="1">
    <citation type="submission" date="2018-09" db="EMBL/GenBank/DDBJ databases">
        <authorList>
            <person name="Livingstone P.G."/>
            <person name="Whitworth D.E."/>
        </authorList>
    </citation>
    <scope>NUCLEOTIDE SEQUENCE [LARGE SCALE GENOMIC DNA]</scope>
    <source>
        <strain evidence="2">AB050A</strain>
    </source>
</reference>
<gene>
    <name evidence="1" type="ORF">D7W81_19110</name>
</gene>
<evidence type="ECO:0000313" key="2">
    <source>
        <dbReference type="Proteomes" id="UP000267003"/>
    </source>
</evidence>
<evidence type="ECO:0008006" key="3">
    <source>
        <dbReference type="Google" id="ProtNLM"/>
    </source>
</evidence>
<name>A0A3A8QCY1_9BACT</name>
<protein>
    <recommendedName>
        <fullName evidence="3">Sce7726 family protein</fullName>
    </recommendedName>
</protein>
<keyword evidence="2" id="KW-1185">Reference proteome</keyword>
<dbReference type="InterPro" id="IPR047729">
    <property type="entry name" value="Sce7726-like"/>
</dbReference>
<comment type="caution">
    <text evidence="1">The sequence shown here is derived from an EMBL/GenBank/DDBJ whole genome shotgun (WGS) entry which is preliminary data.</text>
</comment>
<sequence>MLPEMGLEYGLVRVDLAALSSARFHGYEVKANADTLRRLPVQAHCYSAVLDRCTLVAGAHHLARGQTLVPKWWGLVLARGGADGVTLEDVRPAADNPSPNPGATLHLLWRVELLALLEKTGEARGLRSTGKARLVARLLEVLPGDVLRSRVRAAVCARGDWRADANV</sequence>